<dbReference type="PANTHER" id="PTHR11265">
    <property type="entry name" value="S-ADENOSYL-METHYLTRANSFERASE MRAW"/>
    <property type="match status" value="1"/>
</dbReference>
<dbReference type="GO" id="GO:0071424">
    <property type="term" value="F:rRNA (cytosine-N4-)-methyltransferase activity"/>
    <property type="evidence" value="ECO:0007669"/>
    <property type="project" value="UniProtKB-UniRule"/>
</dbReference>
<keyword evidence="9" id="KW-1185">Reference proteome</keyword>
<dbReference type="EC" id="2.1.1.199" evidence="7"/>
<dbReference type="EMBL" id="SJZB01000009">
    <property type="protein sequence ID" value="TCJ18726.1"/>
    <property type="molecule type" value="Genomic_DNA"/>
</dbReference>
<evidence type="ECO:0000256" key="3">
    <source>
        <dbReference type="ARBA" id="ARBA00022552"/>
    </source>
</evidence>
<dbReference type="SUPFAM" id="SSF81799">
    <property type="entry name" value="Putative methyltransferase TM0872, insert domain"/>
    <property type="match status" value="1"/>
</dbReference>
<dbReference type="PIRSF" id="PIRSF004486">
    <property type="entry name" value="MraW"/>
    <property type="match status" value="1"/>
</dbReference>
<sequence length="317" mass="34298">MAGTHVTVLLEEAVAALEVKPDGTYVDATFGRGGHSRAILARLGAAGRLLAFDRDPEAVAVGRGWDDARFTLAHAPFSQLAEVARAHGVAAADGILFDLGVSSPQIDSAERGFSFRHQAALDMRMDTTRGMSAAEWLNGAPEEEIARVVRDYGEERFAKSVAKAIVAARALEPITTTRRLAEIVAGAVRTRERGQDPATRTFQAIRIHVNRELEEIADALPDALDMLRPGGRLAVISFHSLEDRLVKRFMRDESRGEELPPEIPVTGSTADQGRLRLVGRAIRPSAAEVARNPRARSAVLRVAERTRVGAREGVCSS</sequence>
<comment type="similarity">
    <text evidence="1 7">Belongs to the methyltransferase superfamily. RsmH family.</text>
</comment>
<dbReference type="PANTHER" id="PTHR11265:SF0">
    <property type="entry name" value="12S RRNA N4-METHYLCYTIDINE METHYLTRANSFERASE"/>
    <property type="match status" value="1"/>
</dbReference>
<dbReference type="Gene3D" id="1.10.150.170">
    <property type="entry name" value="Putative methyltransferase TM0872, insert domain"/>
    <property type="match status" value="1"/>
</dbReference>
<comment type="subcellular location">
    <subcellularLocation>
        <location evidence="7">Cytoplasm</location>
    </subcellularLocation>
</comment>
<dbReference type="InterPro" id="IPR029063">
    <property type="entry name" value="SAM-dependent_MTases_sf"/>
</dbReference>
<feature type="binding site" evidence="7">
    <location>
        <position position="53"/>
    </location>
    <ligand>
        <name>S-adenosyl-L-methionine</name>
        <dbReference type="ChEBI" id="CHEBI:59789"/>
    </ligand>
</feature>
<evidence type="ECO:0000256" key="5">
    <source>
        <dbReference type="ARBA" id="ARBA00022679"/>
    </source>
</evidence>
<keyword evidence="3 7" id="KW-0698">rRNA processing</keyword>
<dbReference type="NCBIfam" id="TIGR00006">
    <property type="entry name" value="16S rRNA (cytosine(1402)-N(4))-methyltransferase RsmH"/>
    <property type="match status" value="1"/>
</dbReference>
<comment type="caution">
    <text evidence="8">The sequence shown here is derived from an EMBL/GenBank/DDBJ whole genome shotgun (WGS) entry which is preliminary data.</text>
</comment>
<evidence type="ECO:0000256" key="4">
    <source>
        <dbReference type="ARBA" id="ARBA00022603"/>
    </source>
</evidence>
<evidence type="ECO:0000256" key="2">
    <source>
        <dbReference type="ARBA" id="ARBA00022490"/>
    </source>
</evidence>
<gene>
    <name evidence="7 8" type="primary">rsmH</name>
    <name evidence="8" type="ORF">EZJ19_01845</name>
</gene>
<dbReference type="GO" id="GO:0005737">
    <property type="term" value="C:cytoplasm"/>
    <property type="evidence" value="ECO:0007669"/>
    <property type="project" value="UniProtKB-SubCell"/>
</dbReference>
<reference evidence="8 9" key="1">
    <citation type="submission" date="2019-03" db="EMBL/GenBank/DDBJ databases">
        <title>Genome sequence of Thiobacillaceae bacterium LSR1, a sulfur-oxidizing bacterium isolated from freshwater sediment.</title>
        <authorList>
            <person name="Li S."/>
        </authorList>
    </citation>
    <scope>NUCLEOTIDE SEQUENCE [LARGE SCALE GENOMIC DNA]</scope>
    <source>
        <strain evidence="8 9">LSR1</strain>
    </source>
</reference>
<name>A0A4R1BMY8_9PROT</name>
<evidence type="ECO:0000313" key="8">
    <source>
        <dbReference type="EMBL" id="TCJ18726.1"/>
    </source>
</evidence>
<dbReference type="SUPFAM" id="SSF53335">
    <property type="entry name" value="S-adenosyl-L-methionine-dependent methyltransferases"/>
    <property type="match status" value="1"/>
</dbReference>
<dbReference type="GO" id="GO:0070475">
    <property type="term" value="P:rRNA base methylation"/>
    <property type="evidence" value="ECO:0007669"/>
    <property type="project" value="UniProtKB-UniRule"/>
</dbReference>
<evidence type="ECO:0000256" key="6">
    <source>
        <dbReference type="ARBA" id="ARBA00022691"/>
    </source>
</evidence>
<feature type="binding site" evidence="7">
    <location>
        <position position="105"/>
    </location>
    <ligand>
        <name>S-adenosyl-L-methionine</name>
        <dbReference type="ChEBI" id="CHEBI:59789"/>
    </ligand>
</feature>
<dbReference type="Gene3D" id="3.40.50.150">
    <property type="entry name" value="Vaccinia Virus protein VP39"/>
    <property type="match status" value="1"/>
</dbReference>
<evidence type="ECO:0000256" key="7">
    <source>
        <dbReference type="HAMAP-Rule" id="MF_01007"/>
    </source>
</evidence>
<keyword evidence="6 7" id="KW-0949">S-adenosyl-L-methionine</keyword>
<dbReference type="AlphaFoldDB" id="A0A4R1BMY8"/>
<evidence type="ECO:0000256" key="1">
    <source>
        <dbReference type="ARBA" id="ARBA00010396"/>
    </source>
</evidence>
<feature type="binding site" evidence="7">
    <location>
        <position position="98"/>
    </location>
    <ligand>
        <name>S-adenosyl-L-methionine</name>
        <dbReference type="ChEBI" id="CHEBI:59789"/>
    </ligand>
</feature>
<proteinExistence type="inferred from homology"/>
<keyword evidence="5 7" id="KW-0808">Transferase</keyword>
<dbReference type="HAMAP" id="MF_01007">
    <property type="entry name" value="16SrRNA_methyltr_H"/>
    <property type="match status" value="1"/>
</dbReference>
<dbReference type="Pfam" id="PF01795">
    <property type="entry name" value="Methyltransf_5"/>
    <property type="match status" value="1"/>
</dbReference>
<organism evidence="8 9">
    <name type="scientific">Parasulfuritortus cantonensis</name>
    <dbReference type="NCBI Taxonomy" id="2528202"/>
    <lineage>
        <taxon>Bacteria</taxon>
        <taxon>Pseudomonadati</taxon>
        <taxon>Pseudomonadota</taxon>
        <taxon>Betaproteobacteria</taxon>
        <taxon>Nitrosomonadales</taxon>
        <taxon>Thiobacillaceae</taxon>
        <taxon>Parasulfuritortus</taxon>
    </lineage>
</organism>
<dbReference type="Proteomes" id="UP000295443">
    <property type="component" value="Unassembled WGS sequence"/>
</dbReference>
<protein>
    <recommendedName>
        <fullName evidence="7">Ribosomal RNA small subunit methyltransferase H</fullName>
        <ecNumber evidence="7">2.1.1.199</ecNumber>
    </recommendedName>
    <alternativeName>
        <fullName evidence="7">16S rRNA m(4)C1402 methyltransferase</fullName>
    </alternativeName>
    <alternativeName>
        <fullName evidence="7">rRNA (cytosine-N(4)-)-methyltransferase RsmH</fullName>
    </alternativeName>
</protein>
<dbReference type="FunFam" id="1.10.150.170:FF:000001">
    <property type="entry name" value="Ribosomal RNA small subunit methyltransferase H"/>
    <property type="match status" value="1"/>
</dbReference>
<keyword evidence="2 7" id="KW-0963">Cytoplasm</keyword>
<dbReference type="InterPro" id="IPR002903">
    <property type="entry name" value="RsmH"/>
</dbReference>
<feature type="binding site" evidence="7">
    <location>
        <begin position="33"/>
        <end position="35"/>
    </location>
    <ligand>
        <name>S-adenosyl-L-methionine</name>
        <dbReference type="ChEBI" id="CHEBI:59789"/>
    </ligand>
</feature>
<dbReference type="OrthoDB" id="9806637at2"/>
<evidence type="ECO:0000313" key="9">
    <source>
        <dbReference type="Proteomes" id="UP000295443"/>
    </source>
</evidence>
<accession>A0A4R1BMY8</accession>
<keyword evidence="4 7" id="KW-0489">Methyltransferase</keyword>
<feature type="binding site" evidence="7">
    <location>
        <position position="77"/>
    </location>
    <ligand>
        <name>S-adenosyl-L-methionine</name>
        <dbReference type="ChEBI" id="CHEBI:59789"/>
    </ligand>
</feature>
<dbReference type="InterPro" id="IPR023397">
    <property type="entry name" value="SAM-dep_MeTrfase_MraW_recog"/>
</dbReference>
<comment type="function">
    <text evidence="7">Specifically methylates the N4 position of cytidine in position 1402 (C1402) of 16S rRNA.</text>
</comment>
<comment type="catalytic activity">
    <reaction evidence="7">
        <text>cytidine(1402) in 16S rRNA + S-adenosyl-L-methionine = N(4)-methylcytidine(1402) in 16S rRNA + S-adenosyl-L-homocysteine + H(+)</text>
        <dbReference type="Rhea" id="RHEA:42928"/>
        <dbReference type="Rhea" id="RHEA-COMP:10286"/>
        <dbReference type="Rhea" id="RHEA-COMP:10287"/>
        <dbReference type="ChEBI" id="CHEBI:15378"/>
        <dbReference type="ChEBI" id="CHEBI:57856"/>
        <dbReference type="ChEBI" id="CHEBI:59789"/>
        <dbReference type="ChEBI" id="CHEBI:74506"/>
        <dbReference type="ChEBI" id="CHEBI:82748"/>
        <dbReference type="EC" id="2.1.1.199"/>
    </reaction>
</comment>